<protein>
    <recommendedName>
        <fullName evidence="9">Ras GEF</fullName>
    </recommendedName>
</protein>
<feature type="compositionally biased region" description="Low complexity" evidence="4">
    <location>
        <begin position="329"/>
        <end position="345"/>
    </location>
</feature>
<dbReference type="InterPro" id="IPR001895">
    <property type="entry name" value="RASGEF_cat_dom"/>
</dbReference>
<dbReference type="PANTHER" id="PTHR23113">
    <property type="entry name" value="GUANINE NUCLEOTIDE EXCHANGE FACTOR"/>
    <property type="match status" value="1"/>
</dbReference>
<feature type="compositionally biased region" description="Basic and acidic residues" evidence="4">
    <location>
        <begin position="1142"/>
        <end position="1151"/>
    </location>
</feature>
<feature type="region of interest" description="Disordered" evidence="4">
    <location>
        <begin position="177"/>
        <end position="217"/>
    </location>
</feature>
<evidence type="ECO:0000259" key="5">
    <source>
        <dbReference type="PROSITE" id="PS50009"/>
    </source>
</evidence>
<feature type="coiled-coil region" evidence="3">
    <location>
        <begin position="1082"/>
        <end position="1109"/>
    </location>
</feature>
<keyword evidence="1 2" id="KW-0344">Guanine-nucleotide releasing factor</keyword>
<feature type="region of interest" description="Disordered" evidence="4">
    <location>
        <begin position="1125"/>
        <end position="1234"/>
    </location>
</feature>
<feature type="compositionally biased region" description="Polar residues" evidence="4">
    <location>
        <begin position="1158"/>
        <end position="1183"/>
    </location>
</feature>
<dbReference type="Pfam" id="PF00617">
    <property type="entry name" value="RasGEF"/>
    <property type="match status" value="1"/>
</dbReference>
<feature type="domain" description="N-terminal Ras-GEF" evidence="6">
    <location>
        <begin position="561"/>
        <end position="686"/>
    </location>
</feature>
<feature type="compositionally biased region" description="Basic and acidic residues" evidence="4">
    <location>
        <begin position="514"/>
        <end position="524"/>
    </location>
</feature>
<dbReference type="SMART" id="SM00229">
    <property type="entry name" value="RasGEFN"/>
    <property type="match status" value="1"/>
</dbReference>
<evidence type="ECO:0000313" key="8">
    <source>
        <dbReference type="Proteomes" id="UP000186601"/>
    </source>
</evidence>
<feature type="compositionally biased region" description="Polar residues" evidence="4">
    <location>
        <begin position="1471"/>
        <end position="1493"/>
    </location>
</feature>
<accession>A0A2R6RZV4</accession>
<dbReference type="EMBL" id="MLYV02000118">
    <property type="protein sequence ID" value="PSS35558.1"/>
    <property type="molecule type" value="Genomic_DNA"/>
</dbReference>
<reference evidence="7 8" key="1">
    <citation type="submission" date="2018-02" db="EMBL/GenBank/DDBJ databases">
        <title>Genome sequence of the basidiomycete white-rot fungus Phlebia centrifuga.</title>
        <authorList>
            <person name="Granchi Z."/>
            <person name="Peng M."/>
            <person name="de Vries R.P."/>
            <person name="Hilden K."/>
            <person name="Makela M.R."/>
            <person name="Grigoriev I."/>
            <person name="Riley R."/>
        </authorList>
    </citation>
    <scope>NUCLEOTIDE SEQUENCE [LARGE SCALE GENOMIC DNA]</scope>
    <source>
        <strain evidence="7 8">FBCC195</strain>
    </source>
</reference>
<dbReference type="InterPro" id="IPR000651">
    <property type="entry name" value="Ras-like_Gua-exchang_fac_N"/>
</dbReference>
<feature type="region of interest" description="Disordered" evidence="4">
    <location>
        <begin position="1"/>
        <end position="34"/>
    </location>
</feature>
<sequence length="1630" mass="177729">MTDPISLLSDSEQEEGGLTPMAPQEAFPELPPVGYANGEVEGFSSSLASLLDSTLTFNHHESDNNASSSNGFILPLPTAHLNKSPSFSAEEGHAEEPVVGLNLDNLPQEIATADISIASDNSFVETSSGAAAREIKRRFDQSIGVGKDVRSPYAITAFVNQHGKQMYRVGARGLSAPGASMEDAGGQPLRDISTGAAPVASSSTHRHPANSKPRRSRMSVHSFLPPVMFKNGNVAPATKPMGQDGTRSPPLRKVLRKTRSIPNLVSSPAIEPSPVVVPQAPSVGRPHAHSVSSADAYRAPPAIPHLDTTGHSAYPYDIFAHVMAWLPSTPSSPSGSGSGLRSTRSFHPSSGHGFETGENAVPISNPFGEGVEFDAPSCYSPSHLMSAPVVREMQSFESGLTARADPQPKSVRMGKLRARVSDESVEPGDDIAGSEPNTPIAPVLAPAPETSMHSRYSTDLFDVLQNYRGLPMPERINAVTSPNTIRLSLRAEDTAAPRDDPRFVIWGEIKTDDLDNDSPSRESTTDVSSGHSAVSRRKSAKDKSSLSEPDTPFVRVPSSEAKKVLVAATIERWIAQLTSELNYDELLIFFLTYRTYISALDLGHLLICRFHWALALSTSSHDEMVRRIVRVRTFIAIRYWLLTFFSVDFVPNRALRLLFANWLNTLRKDPVLGRHKDASSIVQKLRKVVLDCKDAHTRARDPRAPPLEKPKAENPVIGLSASVLGDLSDGHFAEALRKAVKAPEENDVDIDLDFEDVDPTGVDFGINSHSGVSNPNSAVDLAMLRQPLHLTYLQYGKQDRTGSLAVSTHVPLPVPHSALSRVVVNAIGRLGRWRRVLNYRGNGPRAPLRAPLGLSGACVDASAFDVEASETGDLLLIRGGVEQYLRMFESQMFKEQKTLFFQGPPPPYEPLDNGRPSAIPSEPVVQHDILEPVQETSDEGASSEEAIDLVPSAPSMRPASVQTRDSLVDEVSHWDVDVVSIDDLDLSDLSSSEDLHVSPPPGLKKLSRRLPNRRDFEFVRHSTDTVSSMGIRAHDSVLSGGSSVVSSISVSASPELEPVQAGPIHGWQMTALVDSLSDDEEVGDVEAALRRLEGQINKDQQRAKQSKVDGWVQSIRDRLQAGQFGTDRRRYSSDEEDYGEIQESRFLREESSSEWLQRRSSVSRLSASHISSRNSESSATSPVSAVHPLTEDTQPAPANPPGLPANPPGLLANPPERLAKLPGAGLLSPPMEPKPPALEEVVPLEILQSRVTSAAASPAMEPPPLPLVPLDIKPDPRIFTPPEKKLKKHRSFVLSHRSEVLVQHFSVIDRELYLNLKFEELVSQEWMTSTEDRNILDWGQFLRERARLKAEGRTGVKTSELTVIRSRFNLMANFVASEIVLTSPNDRLMIHSKFIRIAWKAYCSKSFNTLVAILAGLDSPWVKKALSQAGVKPGIWESRMLGDLQQWTTSDGDFKHIRQTVEALSEAKPASTVSQDNAVSSTTDGQPSATRSRAASELKPPPPPSCVPFFGVYLSQLHRFGELPDLIDPTAPNEPVGIDPVTNSFDAPAHPEVFANLAPLPPSVQLEPLINVHKQRLVAGVVKSLVASQHLAARVQYPTEKKLFQKCLKLRGLDADMLQRALALYSGPEL</sequence>
<comment type="caution">
    <text evidence="7">The sequence shown here is derived from an EMBL/GenBank/DDBJ whole genome shotgun (WGS) entry which is preliminary data.</text>
</comment>
<dbReference type="InterPro" id="IPR008937">
    <property type="entry name" value="Ras-like_GEF"/>
</dbReference>
<dbReference type="Proteomes" id="UP000186601">
    <property type="component" value="Unassembled WGS sequence"/>
</dbReference>
<dbReference type="SMART" id="SM00147">
    <property type="entry name" value="RasGEF"/>
    <property type="match status" value="1"/>
</dbReference>
<feature type="region of interest" description="Disordered" evidence="4">
    <location>
        <begin position="329"/>
        <end position="360"/>
    </location>
</feature>
<feature type="region of interest" description="Disordered" evidence="4">
    <location>
        <begin position="399"/>
        <end position="442"/>
    </location>
</feature>
<dbReference type="GO" id="GO:0007265">
    <property type="term" value="P:Ras protein signal transduction"/>
    <property type="evidence" value="ECO:0007669"/>
    <property type="project" value="TreeGrafter"/>
</dbReference>
<proteinExistence type="predicted"/>
<dbReference type="OrthoDB" id="10254377at2759"/>
<evidence type="ECO:0000256" key="1">
    <source>
        <dbReference type="ARBA" id="ARBA00022658"/>
    </source>
</evidence>
<dbReference type="InterPro" id="IPR036964">
    <property type="entry name" value="RASGEF_cat_dom_sf"/>
</dbReference>
<evidence type="ECO:0000256" key="3">
    <source>
        <dbReference type="SAM" id="Coils"/>
    </source>
</evidence>
<dbReference type="PANTHER" id="PTHR23113:SF363">
    <property type="entry name" value="PROTEIN SON OF SEVENLESS"/>
    <property type="match status" value="1"/>
</dbReference>
<feature type="region of interest" description="Disordered" evidence="4">
    <location>
        <begin position="514"/>
        <end position="553"/>
    </location>
</feature>
<dbReference type="Pfam" id="PF00618">
    <property type="entry name" value="RasGEF_N"/>
    <property type="match status" value="1"/>
</dbReference>
<keyword evidence="3" id="KW-0175">Coiled coil</keyword>
<dbReference type="Gene3D" id="1.20.870.10">
    <property type="entry name" value="Son of sevenless (SoS) protein Chain: S domain 1"/>
    <property type="match status" value="1"/>
</dbReference>
<feature type="compositionally biased region" description="Basic residues" evidence="4">
    <location>
        <begin position="204"/>
        <end position="217"/>
    </location>
</feature>
<evidence type="ECO:0000256" key="4">
    <source>
        <dbReference type="SAM" id="MobiDB-lite"/>
    </source>
</evidence>
<dbReference type="Gene3D" id="1.10.840.10">
    <property type="entry name" value="Ras guanine-nucleotide exchange factors catalytic domain"/>
    <property type="match status" value="1"/>
</dbReference>
<dbReference type="STRING" id="98765.A0A2R6RZV4"/>
<dbReference type="PROSITE" id="PS50212">
    <property type="entry name" value="RASGEF_NTER"/>
    <property type="match status" value="1"/>
</dbReference>
<evidence type="ECO:0000256" key="2">
    <source>
        <dbReference type="PROSITE-ProRule" id="PRU00168"/>
    </source>
</evidence>
<feature type="region of interest" description="Disordered" evidence="4">
    <location>
        <begin position="1465"/>
        <end position="1502"/>
    </location>
</feature>
<feature type="domain" description="Ras-GEF" evidence="5">
    <location>
        <begin position="1297"/>
        <end position="1627"/>
    </location>
</feature>
<dbReference type="PROSITE" id="PS50009">
    <property type="entry name" value="RASGEF_CAT"/>
    <property type="match status" value="1"/>
</dbReference>
<evidence type="ECO:0008006" key="9">
    <source>
        <dbReference type="Google" id="ProtNLM"/>
    </source>
</evidence>
<keyword evidence="8" id="KW-1185">Reference proteome</keyword>
<feature type="compositionally biased region" description="Pro residues" evidence="4">
    <location>
        <begin position="1197"/>
        <end position="1207"/>
    </location>
</feature>
<dbReference type="InterPro" id="IPR023578">
    <property type="entry name" value="Ras_GEF_dom_sf"/>
</dbReference>
<gene>
    <name evidence="7" type="ORF">PHLCEN_2v1486</name>
</gene>
<evidence type="ECO:0000259" key="6">
    <source>
        <dbReference type="PROSITE" id="PS50212"/>
    </source>
</evidence>
<dbReference type="SUPFAM" id="SSF48366">
    <property type="entry name" value="Ras GEF"/>
    <property type="match status" value="1"/>
</dbReference>
<name>A0A2R6RZV4_9APHY</name>
<dbReference type="GO" id="GO:0005085">
    <property type="term" value="F:guanyl-nucleotide exchange factor activity"/>
    <property type="evidence" value="ECO:0007669"/>
    <property type="project" value="UniProtKB-KW"/>
</dbReference>
<evidence type="ECO:0000313" key="7">
    <source>
        <dbReference type="EMBL" id="PSS35558.1"/>
    </source>
</evidence>
<organism evidence="7 8">
    <name type="scientific">Hermanssonia centrifuga</name>
    <dbReference type="NCBI Taxonomy" id="98765"/>
    <lineage>
        <taxon>Eukaryota</taxon>
        <taxon>Fungi</taxon>
        <taxon>Dikarya</taxon>
        <taxon>Basidiomycota</taxon>
        <taxon>Agaricomycotina</taxon>
        <taxon>Agaricomycetes</taxon>
        <taxon>Polyporales</taxon>
        <taxon>Meruliaceae</taxon>
        <taxon>Hermanssonia</taxon>
    </lineage>
</organism>
<dbReference type="CDD" id="cd06224">
    <property type="entry name" value="REM"/>
    <property type="match status" value="1"/>
</dbReference>
<dbReference type="GO" id="GO:0005886">
    <property type="term" value="C:plasma membrane"/>
    <property type="evidence" value="ECO:0007669"/>
    <property type="project" value="TreeGrafter"/>
</dbReference>